<feature type="transmembrane region" description="Helical" evidence="1">
    <location>
        <begin position="33"/>
        <end position="52"/>
    </location>
</feature>
<organism evidence="3 4">
    <name type="scientific">Tsukamurella asaccharolytica</name>
    <dbReference type="NCBI Taxonomy" id="2592067"/>
    <lineage>
        <taxon>Bacteria</taxon>
        <taxon>Bacillati</taxon>
        <taxon>Actinomycetota</taxon>
        <taxon>Actinomycetes</taxon>
        <taxon>Mycobacteriales</taxon>
        <taxon>Tsukamurellaceae</taxon>
        <taxon>Tsukamurella</taxon>
    </lineage>
</organism>
<dbReference type="Proteomes" id="UP000317291">
    <property type="component" value="Unassembled WGS sequence"/>
</dbReference>
<dbReference type="Pfam" id="PF07510">
    <property type="entry name" value="GmrSD_C"/>
    <property type="match status" value="1"/>
</dbReference>
<accession>A0A5C5R9X8</accession>
<keyword evidence="4" id="KW-1185">Reference proteome</keyword>
<keyword evidence="3" id="KW-0540">Nuclease</keyword>
<gene>
    <name evidence="3" type="ORF">FK529_09970</name>
</gene>
<proteinExistence type="predicted"/>
<keyword evidence="1" id="KW-1133">Transmembrane helix</keyword>
<dbReference type="PANTHER" id="PTHR24094">
    <property type="entry name" value="SECRETED PROTEIN"/>
    <property type="match status" value="1"/>
</dbReference>
<evidence type="ECO:0000256" key="1">
    <source>
        <dbReference type="SAM" id="Phobius"/>
    </source>
</evidence>
<evidence type="ECO:0000313" key="4">
    <source>
        <dbReference type="Proteomes" id="UP000317291"/>
    </source>
</evidence>
<dbReference type="PANTHER" id="PTHR24094:SF15">
    <property type="entry name" value="AMP-DEPENDENT SYNTHETASE_LIGASE DOMAIN-CONTAINING PROTEIN-RELATED"/>
    <property type="match status" value="1"/>
</dbReference>
<protein>
    <submittedName>
        <fullName evidence="3">HNH endonuclease</fullName>
    </submittedName>
</protein>
<evidence type="ECO:0000259" key="2">
    <source>
        <dbReference type="Pfam" id="PF07510"/>
    </source>
</evidence>
<dbReference type="OrthoDB" id="5196645at2"/>
<dbReference type="AlphaFoldDB" id="A0A5C5R9X8"/>
<keyword evidence="3" id="KW-0378">Hydrolase</keyword>
<dbReference type="GO" id="GO:0004519">
    <property type="term" value="F:endonuclease activity"/>
    <property type="evidence" value="ECO:0007669"/>
    <property type="project" value="UniProtKB-KW"/>
</dbReference>
<sequence length="261" mass="28395">MVREYVHGRTVGGRCYLALVSRRRTARSLSRQAWISLVLVVATAVFVAVGALRDRSSAEPAPGPSPSAQAPDGAPLAGVRIVAARERAPQPYRRAAFGQAWTDDQSAPLGRNGCDTRNDVLDRDLKDKSYVRTSSCPRAVATGVLADPYGGATIRFERGAKTSAKVQIDHVVALAYAWDMGAWSWDDAKRTAFANDPRNLVAVDGPANENKRDSPPGRWMPSNERFHCQYVRQFAFVAREYGLSVDRSSAAVIDQAAETCS</sequence>
<keyword evidence="1" id="KW-0812">Transmembrane</keyword>
<reference evidence="3 4" key="1">
    <citation type="submission" date="2019-06" db="EMBL/GenBank/DDBJ databases">
        <title>Tsukamurella conjunctivitidis sp. nov., Tsukamurella assacharolytica sp. nov. and Tsukamurella sputae sp. nov. isolated from patients with conjunctivitis, bacteraemia (lymphoma) and respiratory infection (sputum) in Hong Kong.</title>
        <authorList>
            <person name="Teng J.L.L."/>
            <person name="Lee H.H."/>
            <person name="Fong J.Y.H."/>
            <person name="Fok K.M.N."/>
            <person name="Lau S.K.P."/>
            <person name="Woo P.C.Y."/>
        </authorList>
    </citation>
    <scope>NUCLEOTIDE SEQUENCE [LARGE SCALE GENOMIC DNA]</scope>
    <source>
        <strain evidence="3 4">HKU71</strain>
    </source>
</reference>
<keyword evidence="3" id="KW-0255">Endonuclease</keyword>
<name>A0A5C5R9X8_9ACTN</name>
<dbReference type="EMBL" id="VIGW01000004">
    <property type="protein sequence ID" value="TWS19720.1"/>
    <property type="molecule type" value="Genomic_DNA"/>
</dbReference>
<feature type="domain" description="GmrSD restriction endonucleases C-terminal" evidence="2">
    <location>
        <begin position="115"/>
        <end position="242"/>
    </location>
</feature>
<keyword evidence="1" id="KW-0472">Membrane</keyword>
<comment type="caution">
    <text evidence="3">The sequence shown here is derived from an EMBL/GenBank/DDBJ whole genome shotgun (WGS) entry which is preliminary data.</text>
</comment>
<dbReference type="InterPro" id="IPR011089">
    <property type="entry name" value="GmrSD_C"/>
</dbReference>
<evidence type="ECO:0000313" key="3">
    <source>
        <dbReference type="EMBL" id="TWS19720.1"/>
    </source>
</evidence>